<keyword evidence="1" id="KW-0413">Isomerase</keyword>
<sequence>MTIPNFVGIELGGPDPADRPQWTEALHAATGKGPDALAWETPEGIGVKPVYTADDLSGVDFLGTYPGIAPYLRGPYPTMYVNQPWTIRQYAGFSTAEESNAFYRRNLAAGQKGLSVAFDLATHRGYDSDHPRVAGDVGMAGVAIDSIYDMRQLFDGIPLDKMSVSMTMNGAVLPVLALYVVAAEEQGVTPDKLAGTIQNDILKEFMVRNTYIYPPQPSMRIISDIFSFTSRNMPKYNSISISGYHMQEAGATADLELAYTLADGVEYIRAGVEAGLDVDKFAPRLSFFWAIGMNFFMEVAKLRAARLLWAKLVKGFDPKSSKSLSLRTHSQTSGWSLTAQDVYNNVVRTCVEAMAATQGHTQSLHTNALDEALALPTDFSARIARNTQLLLQQESGTTRVIDPWGGSAFVEKLTYDLARKAWGHITEVEQAGGMAKAIDAGIPKLRIEEAAARTQARIDSGRQPVIGVNKYQVTDDEQIDVLKVDNAGVRAQQLEKLRRLREERDEDATQDALRRLTAGAESDGNLLALAIDAARAKATVGEISDSLEKIWGRHSGQIRTISGVYREEVGKAENVERARELVESFAQEEGRRPRILVAKMGQDGHDRGQKVIATGFADIGFDVDVGPLFSTPGEVARQAIEADVHVIGVSSLAAGHLSLVPALRAELAEQGREDIIVVVGGVIPPQDYEELRAAGAAAIFGPGTVIAEAAIDLIGQLTAQES</sequence>
<gene>
    <name evidence="1" type="primary">scpA</name>
    <name evidence="1" type="ORF">LCL61_40190</name>
</gene>
<dbReference type="EC" id="5.4.99.2" evidence="1"/>
<dbReference type="EMBL" id="CP150484">
    <property type="protein sequence ID" value="WYW21775.1"/>
    <property type="molecule type" value="Genomic_DNA"/>
</dbReference>
<reference evidence="1" key="1">
    <citation type="submission" date="2023-10" db="EMBL/GenBank/DDBJ databases">
        <title>Whole genome sequencing of actinobacterial strain Amycolatopsis sp. (BCA-696) identifies the underlying plant growth-promoting genes.</title>
        <authorList>
            <person name="Gandham P."/>
            <person name="Vadla N."/>
            <person name="Saji A."/>
            <person name="Srinivas V."/>
            <person name="Ruperao P."/>
            <person name="Selvanayagam S."/>
            <person name="Saxena R.K."/>
            <person name="Rathore A."/>
            <person name="Gopalakrishnan S."/>
            <person name="Thakur V."/>
        </authorList>
    </citation>
    <scope>NUCLEOTIDE SEQUENCE</scope>
    <source>
        <strain evidence="1">BCA-696</strain>
    </source>
</reference>
<evidence type="ECO:0000313" key="1">
    <source>
        <dbReference type="EMBL" id="WYW21775.1"/>
    </source>
</evidence>
<keyword evidence="2" id="KW-1185">Reference proteome</keyword>
<evidence type="ECO:0000313" key="2">
    <source>
        <dbReference type="Proteomes" id="UP001456344"/>
    </source>
</evidence>
<dbReference type="Proteomes" id="UP001456344">
    <property type="component" value="Chromosome"/>
</dbReference>
<organism evidence="1 2">
    <name type="scientific">Amycolatopsis coloradensis</name>
    <dbReference type="NCBI Taxonomy" id="76021"/>
    <lineage>
        <taxon>Bacteria</taxon>
        <taxon>Bacillati</taxon>
        <taxon>Actinomycetota</taxon>
        <taxon>Actinomycetes</taxon>
        <taxon>Pseudonocardiales</taxon>
        <taxon>Pseudonocardiaceae</taxon>
        <taxon>Amycolatopsis</taxon>
    </lineage>
</organism>
<accession>A0ACD5BR42</accession>
<name>A0ACD5BR42_9PSEU</name>
<protein>
    <submittedName>
        <fullName evidence="1">Methylmalonyl-CoA mutase</fullName>
        <ecNumber evidence="1">5.4.99.2</ecNumber>
    </submittedName>
</protein>
<proteinExistence type="predicted"/>